<evidence type="ECO:0000313" key="1">
    <source>
        <dbReference type="EMBL" id="SVA34786.1"/>
    </source>
</evidence>
<dbReference type="EMBL" id="UINC01007724">
    <property type="protein sequence ID" value="SVA34786.1"/>
    <property type="molecule type" value="Genomic_DNA"/>
</dbReference>
<name>A0A381V317_9ZZZZ</name>
<organism evidence="1">
    <name type="scientific">marine metagenome</name>
    <dbReference type="NCBI Taxonomy" id="408172"/>
    <lineage>
        <taxon>unclassified sequences</taxon>
        <taxon>metagenomes</taxon>
        <taxon>ecological metagenomes</taxon>
    </lineage>
</organism>
<gene>
    <name evidence="1" type="ORF">METZ01_LOCUS87640</name>
</gene>
<sequence length="93" mass="10824">MRNKTLNLFNLLHKKTVFIEFSLGKNLIHGHTPTQKERSQATFIVDNFTLFRKNPLLVEKMYSLLRPSNSLDIILKPTKEQLETVRIIAEGMI</sequence>
<proteinExistence type="predicted"/>
<protein>
    <submittedName>
        <fullName evidence="1">Uncharacterized protein</fullName>
    </submittedName>
</protein>
<accession>A0A381V317</accession>
<reference evidence="1" key="1">
    <citation type="submission" date="2018-05" db="EMBL/GenBank/DDBJ databases">
        <authorList>
            <person name="Lanie J.A."/>
            <person name="Ng W.-L."/>
            <person name="Kazmierczak K.M."/>
            <person name="Andrzejewski T.M."/>
            <person name="Davidsen T.M."/>
            <person name="Wayne K.J."/>
            <person name="Tettelin H."/>
            <person name="Glass J.I."/>
            <person name="Rusch D."/>
            <person name="Podicherti R."/>
            <person name="Tsui H.-C.T."/>
            <person name="Winkler M.E."/>
        </authorList>
    </citation>
    <scope>NUCLEOTIDE SEQUENCE</scope>
</reference>
<dbReference type="AlphaFoldDB" id="A0A381V317"/>